<dbReference type="AlphaFoldDB" id="A0A1G8W501"/>
<gene>
    <name evidence="2" type="ORF">SAMN05421869_11254</name>
</gene>
<sequence>MTLRRWDPFHRAARPAARSGARSAARSVARPFARPVVARAALLVALCVALPAGAAAVVALRAERGSYAATHHQVVAQVMDERAVVARVTWDGGRRSGWARRPLERVSDTAVRIWLDDLGRPASRPVGAVEVVFGFLLAALPAGTLTWLAVPALYAWWTARRAVARWDREWRDHRYPG</sequence>
<dbReference type="RefSeq" id="WP_090936222.1">
    <property type="nucleotide sequence ID" value="NZ_FNDJ01000012.1"/>
</dbReference>
<keyword evidence="3" id="KW-1185">Reference proteome</keyword>
<keyword evidence="1" id="KW-0472">Membrane</keyword>
<evidence type="ECO:0000313" key="2">
    <source>
        <dbReference type="EMBL" id="SDJ73401.1"/>
    </source>
</evidence>
<protein>
    <submittedName>
        <fullName evidence="2">Uncharacterized protein</fullName>
    </submittedName>
</protein>
<evidence type="ECO:0000256" key="1">
    <source>
        <dbReference type="SAM" id="Phobius"/>
    </source>
</evidence>
<organism evidence="2 3">
    <name type="scientific">Nonomuraea jiangxiensis</name>
    <dbReference type="NCBI Taxonomy" id="633440"/>
    <lineage>
        <taxon>Bacteria</taxon>
        <taxon>Bacillati</taxon>
        <taxon>Actinomycetota</taxon>
        <taxon>Actinomycetes</taxon>
        <taxon>Streptosporangiales</taxon>
        <taxon>Streptosporangiaceae</taxon>
        <taxon>Nonomuraea</taxon>
    </lineage>
</organism>
<dbReference type="EMBL" id="FNDJ01000012">
    <property type="protein sequence ID" value="SDJ73401.1"/>
    <property type="molecule type" value="Genomic_DNA"/>
</dbReference>
<feature type="transmembrane region" description="Helical" evidence="1">
    <location>
        <begin position="131"/>
        <end position="157"/>
    </location>
</feature>
<reference evidence="2 3" key="1">
    <citation type="submission" date="2016-10" db="EMBL/GenBank/DDBJ databases">
        <authorList>
            <person name="de Groot N.N."/>
        </authorList>
    </citation>
    <scope>NUCLEOTIDE SEQUENCE [LARGE SCALE GENOMIC DNA]</scope>
    <source>
        <strain evidence="2 3">CGMCC 4.6533</strain>
    </source>
</reference>
<keyword evidence="1" id="KW-0812">Transmembrane</keyword>
<proteinExistence type="predicted"/>
<dbReference type="Proteomes" id="UP000199202">
    <property type="component" value="Unassembled WGS sequence"/>
</dbReference>
<dbReference type="STRING" id="633440.SAMN05421869_11254"/>
<dbReference type="OrthoDB" id="4542680at2"/>
<keyword evidence="1" id="KW-1133">Transmembrane helix</keyword>
<accession>A0A1G8W501</accession>
<evidence type="ECO:0000313" key="3">
    <source>
        <dbReference type="Proteomes" id="UP000199202"/>
    </source>
</evidence>
<name>A0A1G8W501_9ACTN</name>